<comment type="similarity">
    <text evidence="8">Belongs to the NrdR family.</text>
</comment>
<evidence type="ECO:0000256" key="6">
    <source>
        <dbReference type="ARBA" id="ARBA00023125"/>
    </source>
</evidence>
<evidence type="ECO:0000256" key="2">
    <source>
        <dbReference type="ARBA" id="ARBA00022741"/>
    </source>
</evidence>
<accession>X5GW39</accession>
<dbReference type="GO" id="GO:0005524">
    <property type="term" value="F:ATP binding"/>
    <property type="evidence" value="ECO:0007669"/>
    <property type="project" value="UniProtKB-UniRule"/>
</dbReference>
<reference evidence="10 11" key="1">
    <citation type="submission" date="2014-03" db="EMBL/GenBank/DDBJ databases">
        <title>Sequencing and Comparison of Genomes and Transcriptome Profiles of Human Ehrlichiosis Agents.</title>
        <authorList>
            <person name="Lin M."/>
            <person name="Daugherty S.C."/>
            <person name="Nagaraj S."/>
            <person name="Cheng Z."/>
            <person name="Xiong Q."/>
            <person name="Lin F.-Y."/>
            <person name="Sengamalay N."/>
            <person name="Ott S."/>
            <person name="Godinez A."/>
            <person name="Tallon L.J."/>
            <person name="Sadzewicz L."/>
            <person name="Fraser C.M."/>
            <person name="Dunning Hotopp J.C."/>
            <person name="Rikihisa Y."/>
        </authorList>
    </citation>
    <scope>NUCLEOTIDE SEQUENCE [LARGE SCALE GENOMIC DNA]</scope>
    <source>
        <strain evidence="10 11">Oregon</strain>
    </source>
</reference>
<dbReference type="Pfam" id="PF03477">
    <property type="entry name" value="ATP-cone"/>
    <property type="match status" value="1"/>
</dbReference>
<name>X5GW39_9RICK</name>
<keyword evidence="5 8" id="KW-0805">Transcription regulation</keyword>
<organism evidence="10 11">
    <name type="scientific">Neorickettsia helminthoeca str. Oregon</name>
    <dbReference type="NCBI Taxonomy" id="1286528"/>
    <lineage>
        <taxon>Bacteria</taxon>
        <taxon>Pseudomonadati</taxon>
        <taxon>Pseudomonadota</taxon>
        <taxon>Alphaproteobacteria</taxon>
        <taxon>Rickettsiales</taxon>
        <taxon>Anaplasmataceae</taxon>
        <taxon>Neorickettsia</taxon>
    </lineage>
</organism>
<dbReference type="Pfam" id="PF22811">
    <property type="entry name" value="Zn_ribbon_NrdR"/>
    <property type="match status" value="1"/>
</dbReference>
<dbReference type="STRING" id="1286528.NHE_0340"/>
<keyword evidence="6 8" id="KW-0238">DNA-binding</keyword>
<feature type="domain" description="ATP-cone" evidence="9">
    <location>
        <begin position="49"/>
        <end position="139"/>
    </location>
</feature>
<evidence type="ECO:0000256" key="8">
    <source>
        <dbReference type="HAMAP-Rule" id="MF_00440"/>
    </source>
</evidence>
<dbReference type="KEGG" id="nhm:NHE_0340"/>
<keyword evidence="1 8" id="KW-0678">Repressor</keyword>
<keyword evidence="3 8" id="KW-0863">Zinc-finger</keyword>
<dbReference type="InterPro" id="IPR005144">
    <property type="entry name" value="ATP-cone_dom"/>
</dbReference>
<comment type="function">
    <text evidence="8">Negatively regulates transcription of bacterial ribonucleotide reductase nrd genes and operons by binding to NrdR-boxes.</text>
</comment>
<dbReference type="HOGENOM" id="CLU_108412_0_1_5"/>
<dbReference type="GO" id="GO:0003677">
    <property type="term" value="F:DNA binding"/>
    <property type="evidence" value="ECO:0007669"/>
    <property type="project" value="UniProtKB-KW"/>
</dbReference>
<evidence type="ECO:0000256" key="4">
    <source>
        <dbReference type="ARBA" id="ARBA00022840"/>
    </source>
</evidence>
<keyword evidence="11" id="KW-1185">Reference proteome</keyword>
<keyword evidence="2 8" id="KW-0547">Nucleotide-binding</keyword>
<evidence type="ECO:0000313" key="11">
    <source>
        <dbReference type="Proteomes" id="UP000023755"/>
    </source>
</evidence>
<feature type="zinc finger region" evidence="8">
    <location>
        <begin position="3"/>
        <end position="34"/>
    </location>
</feature>
<comment type="cofactor">
    <cofactor evidence="8">
        <name>Zn(2+)</name>
        <dbReference type="ChEBI" id="CHEBI:29105"/>
    </cofactor>
    <text evidence="8">Binds 1 zinc ion.</text>
</comment>
<dbReference type="PANTHER" id="PTHR30455:SF2">
    <property type="entry name" value="TRANSCRIPTIONAL REPRESSOR NRDR"/>
    <property type="match status" value="1"/>
</dbReference>
<dbReference type="AlphaFoldDB" id="X5GW39"/>
<dbReference type="InterPro" id="IPR055173">
    <property type="entry name" value="NrdR-like_N"/>
</dbReference>
<dbReference type="OrthoDB" id="9807461at2"/>
<dbReference type="InterPro" id="IPR003796">
    <property type="entry name" value="RNR_NrdR-like"/>
</dbReference>
<evidence type="ECO:0000256" key="5">
    <source>
        <dbReference type="ARBA" id="ARBA00023015"/>
    </source>
</evidence>
<proteinExistence type="inferred from homology"/>
<dbReference type="NCBIfam" id="TIGR00244">
    <property type="entry name" value="transcriptional regulator NrdR"/>
    <property type="match status" value="1"/>
</dbReference>
<evidence type="ECO:0000259" key="9">
    <source>
        <dbReference type="PROSITE" id="PS51161"/>
    </source>
</evidence>
<dbReference type="PANTHER" id="PTHR30455">
    <property type="entry name" value="TRANSCRIPTIONAL REPRESSOR NRDR"/>
    <property type="match status" value="1"/>
</dbReference>
<dbReference type="RefSeq" id="WP_038559227.1">
    <property type="nucleotide sequence ID" value="NZ_CP007481.1"/>
</dbReference>
<sequence length="150" mass="17248">MKCPFCGNTDTSVKDSRSVNRGAFIKRRRSCDECGAKFTTFEMIQLREIKVLKKDGSCESFDREKAMRSIEVALRKRPVTRESVDALMNSVVYKIERVHDTKVTAKMIGELIMEQLSILDRVAFIRFASVYMNFSDEKDFIELIKSIASD</sequence>
<dbReference type="EMBL" id="CP007481">
    <property type="protein sequence ID" value="AHX11292.1"/>
    <property type="molecule type" value="Genomic_DNA"/>
</dbReference>
<keyword evidence="8" id="KW-0862">Zinc</keyword>
<evidence type="ECO:0000256" key="7">
    <source>
        <dbReference type="ARBA" id="ARBA00023163"/>
    </source>
</evidence>
<evidence type="ECO:0000313" key="10">
    <source>
        <dbReference type="EMBL" id="AHX11292.1"/>
    </source>
</evidence>
<keyword evidence="8" id="KW-0479">Metal-binding</keyword>
<protein>
    <recommendedName>
        <fullName evidence="8">Transcriptional repressor NrdR</fullName>
    </recommendedName>
</protein>
<evidence type="ECO:0000256" key="1">
    <source>
        <dbReference type="ARBA" id="ARBA00022491"/>
    </source>
</evidence>
<keyword evidence="7 8" id="KW-0804">Transcription</keyword>
<dbReference type="Proteomes" id="UP000023755">
    <property type="component" value="Chromosome"/>
</dbReference>
<dbReference type="GO" id="GO:0045892">
    <property type="term" value="P:negative regulation of DNA-templated transcription"/>
    <property type="evidence" value="ECO:0007669"/>
    <property type="project" value="UniProtKB-UniRule"/>
</dbReference>
<dbReference type="GO" id="GO:0008270">
    <property type="term" value="F:zinc ion binding"/>
    <property type="evidence" value="ECO:0007669"/>
    <property type="project" value="UniProtKB-UniRule"/>
</dbReference>
<dbReference type="PROSITE" id="PS51161">
    <property type="entry name" value="ATP_CONE"/>
    <property type="match status" value="1"/>
</dbReference>
<gene>
    <name evidence="8 10" type="primary">nrdR</name>
    <name evidence="10" type="ORF">NHE_0340</name>
</gene>
<evidence type="ECO:0000256" key="3">
    <source>
        <dbReference type="ARBA" id="ARBA00022771"/>
    </source>
</evidence>
<dbReference type="HAMAP" id="MF_00440">
    <property type="entry name" value="NrdR"/>
    <property type="match status" value="1"/>
</dbReference>
<keyword evidence="4 8" id="KW-0067">ATP-binding</keyword>